<dbReference type="Pfam" id="PF02237">
    <property type="entry name" value="BPL_C"/>
    <property type="match status" value="1"/>
</dbReference>
<dbReference type="Gene3D" id="2.30.30.100">
    <property type="match status" value="1"/>
</dbReference>
<dbReference type="PANTHER" id="PTHR12835:SF5">
    <property type="entry name" value="BIOTIN--PROTEIN LIGASE"/>
    <property type="match status" value="1"/>
</dbReference>
<dbReference type="GO" id="GO:0004077">
    <property type="term" value="F:biotin--[biotin carboxyl-carrier protein] ligase activity"/>
    <property type="evidence" value="ECO:0007669"/>
    <property type="project" value="UniProtKB-EC"/>
</dbReference>
<protein>
    <recommendedName>
        <fullName evidence="3">biotin--[biotin carboxyl-carrier protein] ligase</fullName>
        <ecNumber evidence="3">6.3.4.15</ecNumber>
    </recommendedName>
</protein>
<dbReference type="NCBIfam" id="TIGR00121">
    <property type="entry name" value="birA_ligase"/>
    <property type="match status" value="1"/>
</dbReference>
<proteinExistence type="predicted"/>
<organism evidence="5 6">
    <name type="scientific">Tessaracoccus defluvii</name>
    <dbReference type="NCBI Taxonomy" id="1285901"/>
    <lineage>
        <taxon>Bacteria</taxon>
        <taxon>Bacillati</taxon>
        <taxon>Actinomycetota</taxon>
        <taxon>Actinomycetes</taxon>
        <taxon>Propionibacteriales</taxon>
        <taxon>Propionibacteriaceae</taxon>
        <taxon>Tessaracoccus</taxon>
    </lineage>
</organism>
<evidence type="ECO:0000256" key="3">
    <source>
        <dbReference type="ARBA" id="ARBA00024227"/>
    </source>
</evidence>
<keyword evidence="1 5" id="KW-0436">Ligase</keyword>
<evidence type="ECO:0000259" key="4">
    <source>
        <dbReference type="PROSITE" id="PS51733"/>
    </source>
</evidence>
<dbReference type="EC" id="6.3.4.15" evidence="3"/>
<name>A0A7H0H9R6_9ACTN</name>
<feature type="domain" description="BPL/LPL catalytic" evidence="4">
    <location>
        <begin position="7"/>
        <end position="196"/>
    </location>
</feature>
<dbReference type="InterPro" id="IPR004408">
    <property type="entry name" value="Biotin_CoA_COase_ligase"/>
</dbReference>
<keyword evidence="6" id="KW-1185">Reference proteome</keyword>
<keyword evidence="2" id="KW-0092">Biotin</keyword>
<dbReference type="AlphaFoldDB" id="A0A7H0H9R6"/>
<dbReference type="Gene3D" id="3.30.930.10">
    <property type="entry name" value="Bira Bifunctional Protein, Domain 2"/>
    <property type="match status" value="1"/>
</dbReference>
<dbReference type="PROSITE" id="PS51733">
    <property type="entry name" value="BPL_LPL_CATALYTIC"/>
    <property type="match status" value="1"/>
</dbReference>
<dbReference type="InterPro" id="IPR003142">
    <property type="entry name" value="BPL_C"/>
</dbReference>
<sequence length="261" mass="27222">MPEMPDADTIRSLLTCSDLLPTVEVVAATGSTNADLAARARAGGPPGLVRIAAEQTAGRGRLDRTWVSPPGASVSLSLLVRPEPLFPQWGWLSLLAGMAVAGAVAEFAPSDASVRLKWPNDVLIRSRKVCGILSERIERADGALAVVGLGINLSLAADDLPVPTATSLAMEGIVAPVDQLVAAVLNRFAVLYGEWSERGALRAEYTAVCASIGAPLSIQVDEGHRVTGVGDGVDEYGRLLVRTDAGVRAFAVGDVVHARLD</sequence>
<dbReference type="InterPro" id="IPR045864">
    <property type="entry name" value="aa-tRNA-synth_II/BPL/LPL"/>
</dbReference>
<reference evidence="5 6" key="1">
    <citation type="submission" date="2020-08" db="EMBL/GenBank/DDBJ databases">
        <title>Genome sequence of Tessaracoccus defluvii JCM 17540T.</title>
        <authorList>
            <person name="Hyun D.-W."/>
            <person name="Bae J.-W."/>
        </authorList>
    </citation>
    <scope>NUCLEOTIDE SEQUENCE [LARGE SCALE GENOMIC DNA]</scope>
    <source>
        <strain evidence="5 6">JCM 17540</strain>
    </source>
</reference>
<evidence type="ECO:0000313" key="5">
    <source>
        <dbReference type="EMBL" id="QNP57282.1"/>
    </source>
</evidence>
<dbReference type="PANTHER" id="PTHR12835">
    <property type="entry name" value="BIOTIN PROTEIN LIGASE"/>
    <property type="match status" value="1"/>
</dbReference>
<evidence type="ECO:0000256" key="1">
    <source>
        <dbReference type="ARBA" id="ARBA00022598"/>
    </source>
</evidence>
<dbReference type="CDD" id="cd16442">
    <property type="entry name" value="BPL"/>
    <property type="match status" value="1"/>
</dbReference>
<evidence type="ECO:0000256" key="2">
    <source>
        <dbReference type="ARBA" id="ARBA00023267"/>
    </source>
</evidence>
<dbReference type="Proteomes" id="UP000516117">
    <property type="component" value="Chromosome"/>
</dbReference>
<gene>
    <name evidence="5" type="ORF">H9L22_08625</name>
</gene>
<dbReference type="GO" id="GO:0005737">
    <property type="term" value="C:cytoplasm"/>
    <property type="evidence" value="ECO:0007669"/>
    <property type="project" value="TreeGrafter"/>
</dbReference>
<dbReference type="InterPro" id="IPR004143">
    <property type="entry name" value="BPL_LPL_catalytic"/>
</dbReference>
<dbReference type="Pfam" id="PF03099">
    <property type="entry name" value="BPL_LplA_LipB"/>
    <property type="match status" value="1"/>
</dbReference>
<dbReference type="EMBL" id="CP060789">
    <property type="protein sequence ID" value="QNP57282.1"/>
    <property type="molecule type" value="Genomic_DNA"/>
</dbReference>
<accession>A0A7H0H9R6</accession>
<dbReference type="KEGG" id="tdf:H9L22_08625"/>
<evidence type="ECO:0000313" key="6">
    <source>
        <dbReference type="Proteomes" id="UP000516117"/>
    </source>
</evidence>
<dbReference type="SUPFAM" id="SSF55681">
    <property type="entry name" value="Class II aaRS and biotin synthetases"/>
    <property type="match status" value="1"/>
</dbReference>